<organism evidence="2 3">
    <name type="scientific">Acipenser ruthenus</name>
    <name type="common">Sterlet sturgeon</name>
    <dbReference type="NCBI Taxonomy" id="7906"/>
    <lineage>
        <taxon>Eukaryota</taxon>
        <taxon>Metazoa</taxon>
        <taxon>Chordata</taxon>
        <taxon>Craniata</taxon>
        <taxon>Vertebrata</taxon>
        <taxon>Euteleostomi</taxon>
        <taxon>Actinopterygii</taxon>
        <taxon>Chondrostei</taxon>
        <taxon>Acipenseriformes</taxon>
        <taxon>Acipenseridae</taxon>
        <taxon>Acipenser</taxon>
    </lineage>
</organism>
<dbReference type="EMBL" id="SCEB01215310">
    <property type="protein sequence ID" value="RXM30193.1"/>
    <property type="molecule type" value="Genomic_DNA"/>
</dbReference>
<proteinExistence type="predicted"/>
<feature type="compositionally biased region" description="Low complexity" evidence="1">
    <location>
        <begin position="77"/>
        <end position="94"/>
    </location>
</feature>
<evidence type="ECO:0000313" key="2">
    <source>
        <dbReference type="EMBL" id="RXM30193.1"/>
    </source>
</evidence>
<evidence type="ECO:0000256" key="1">
    <source>
        <dbReference type="SAM" id="MobiDB-lite"/>
    </source>
</evidence>
<comment type="caution">
    <text evidence="2">The sequence shown here is derived from an EMBL/GenBank/DDBJ whole genome shotgun (WGS) entry which is preliminary data.</text>
</comment>
<evidence type="ECO:0000313" key="3">
    <source>
        <dbReference type="Proteomes" id="UP000289886"/>
    </source>
</evidence>
<accession>A0A444U4Q4</accession>
<name>A0A444U4Q4_ACIRT</name>
<reference evidence="2 3" key="1">
    <citation type="submission" date="2019-01" db="EMBL/GenBank/DDBJ databases">
        <title>Draft Genome and Complete Hox-Cluster Characterization of the Sterlet Sturgeon (Acipenser ruthenus).</title>
        <authorList>
            <person name="Wei Q."/>
        </authorList>
    </citation>
    <scope>NUCLEOTIDE SEQUENCE [LARGE SCALE GENOMIC DNA]</scope>
    <source>
        <strain evidence="2">WHYD16114868_AA</strain>
        <tissue evidence="2">Blood</tissue>
    </source>
</reference>
<dbReference type="Proteomes" id="UP000289886">
    <property type="component" value="Unassembled WGS sequence"/>
</dbReference>
<protein>
    <submittedName>
        <fullName evidence="2">Uncharacterized protein</fullName>
    </submittedName>
</protein>
<feature type="region of interest" description="Disordered" evidence="1">
    <location>
        <begin position="1"/>
        <end position="94"/>
    </location>
</feature>
<gene>
    <name evidence="2" type="ORF">EOD39_8080</name>
</gene>
<sequence>MAVERLPGAMLSADLLTAPRHSFSRGSPGSRKVANGETVSRHGDRTKAGFSRCTTGSGNAARGEAVSRRAGSSDATSGSAVSGNAGSSNPSKSP</sequence>
<dbReference type="AlphaFoldDB" id="A0A444U4Q4"/>
<keyword evidence="3" id="KW-1185">Reference proteome</keyword>